<keyword evidence="3" id="KW-1185">Reference proteome</keyword>
<dbReference type="Proteomes" id="UP000461730">
    <property type="component" value="Unassembled WGS sequence"/>
</dbReference>
<dbReference type="SUPFAM" id="SSF56176">
    <property type="entry name" value="FAD-binding/transporter-associated domain-like"/>
    <property type="match status" value="1"/>
</dbReference>
<dbReference type="InterPro" id="IPR016166">
    <property type="entry name" value="FAD-bd_PCMH"/>
</dbReference>
<dbReference type="PANTHER" id="PTHR43762:SF1">
    <property type="entry name" value="D-ARABINONO-1,4-LACTONE OXIDASE"/>
    <property type="match status" value="1"/>
</dbReference>
<dbReference type="InterPro" id="IPR036318">
    <property type="entry name" value="FAD-bd_PCMH-like_sf"/>
</dbReference>
<evidence type="ECO:0000259" key="1">
    <source>
        <dbReference type="PROSITE" id="PS51387"/>
    </source>
</evidence>
<dbReference type="PANTHER" id="PTHR43762">
    <property type="entry name" value="L-GULONOLACTONE OXIDASE"/>
    <property type="match status" value="1"/>
</dbReference>
<reference evidence="2 3" key="1">
    <citation type="submission" date="2019-12" db="EMBL/GenBank/DDBJ databases">
        <title>Chitinophaga sp. strain ysch24 (GDMCC 1.1355), whole genome shotgun sequence.</title>
        <authorList>
            <person name="Zhang X."/>
        </authorList>
    </citation>
    <scope>NUCLEOTIDE SEQUENCE [LARGE SCALE GENOMIC DNA]</scope>
    <source>
        <strain evidence="3">ysch24</strain>
    </source>
</reference>
<dbReference type="GO" id="GO:0016899">
    <property type="term" value="F:oxidoreductase activity, acting on the CH-OH group of donors, oxygen as acceptor"/>
    <property type="evidence" value="ECO:0007669"/>
    <property type="project" value="InterPro"/>
</dbReference>
<sequence>MKIIKSGPFSWHNEHETFTQPVRDFYDLGNETSGNALDIYNDTTKGIQQIIKDAIRDNIPLRTVGGCWSFTPIAASSGIILNTKPLNIRFPISQASVSPAYTGDAKRLILAQCGNRIWELHQVLHERGLSMSTCGASNGQTIAGAIATGTHGAAIDFGAIHDGVVALHIITGPDSHIWLERNSRPVMADTFPDRLGATLVRDDTVFNAALVSMGAFGFIHGVMIEAEDDFLLESYMRHIPYDQQLVKQLTNLDFFNSQLPFPGVRPFHLQMLINPYDKQNRMYITTMYKRPYRTGYEPPKPNGAGIGPGDDAPCFIGKLAGVIPALVPTLVNKVLAASLTLHEGQFGRLGEIFSNTTLHGKVSSAAIGLPLNAVEQVIAVLKDVNRSAGPFAGLFAFRFVKASPATMAFTRFTPVTCIMELDGVLSPETLHYYDAVWDRLDQLGIPFTFHWGKVNTLSPERMQQMYGSNLLQFRLARARVVTADMTSIFSNNVMKQWGIDIA</sequence>
<feature type="domain" description="FAD-binding PCMH-type" evidence="1">
    <location>
        <begin position="31"/>
        <end position="229"/>
    </location>
</feature>
<comment type="caution">
    <text evidence="2">The sequence shown here is derived from an EMBL/GenBank/DDBJ whole genome shotgun (WGS) entry which is preliminary data.</text>
</comment>
<dbReference type="EMBL" id="WRXN01000008">
    <property type="protein sequence ID" value="MVT10285.1"/>
    <property type="molecule type" value="Genomic_DNA"/>
</dbReference>
<dbReference type="RefSeq" id="WP_157307732.1">
    <property type="nucleotide sequence ID" value="NZ_WRXN01000008.1"/>
</dbReference>
<protein>
    <submittedName>
        <fullName evidence="2">FAD-binding protein</fullName>
    </submittedName>
</protein>
<dbReference type="Gene3D" id="3.30.465.10">
    <property type="match status" value="1"/>
</dbReference>
<proteinExistence type="predicted"/>
<dbReference type="AlphaFoldDB" id="A0A7K1U8G3"/>
<accession>A0A7K1U8G3</accession>
<evidence type="ECO:0000313" key="2">
    <source>
        <dbReference type="EMBL" id="MVT10285.1"/>
    </source>
</evidence>
<dbReference type="InterPro" id="IPR016169">
    <property type="entry name" value="FAD-bd_PCMH_sub2"/>
</dbReference>
<organism evidence="2 3">
    <name type="scientific">Chitinophaga tropicalis</name>
    <dbReference type="NCBI Taxonomy" id="2683588"/>
    <lineage>
        <taxon>Bacteria</taxon>
        <taxon>Pseudomonadati</taxon>
        <taxon>Bacteroidota</taxon>
        <taxon>Chitinophagia</taxon>
        <taxon>Chitinophagales</taxon>
        <taxon>Chitinophagaceae</taxon>
        <taxon>Chitinophaga</taxon>
    </lineage>
</organism>
<dbReference type="PROSITE" id="PS51387">
    <property type="entry name" value="FAD_PCMH"/>
    <property type="match status" value="1"/>
</dbReference>
<evidence type="ECO:0000313" key="3">
    <source>
        <dbReference type="Proteomes" id="UP000461730"/>
    </source>
</evidence>
<dbReference type="InterPro" id="IPR010031">
    <property type="entry name" value="FAD_lactone_oxidase-like"/>
</dbReference>
<gene>
    <name evidence="2" type="ORF">GO493_18580</name>
</gene>
<dbReference type="Pfam" id="PF01565">
    <property type="entry name" value="FAD_binding_4"/>
    <property type="match status" value="1"/>
</dbReference>
<dbReference type="GO" id="GO:0071949">
    <property type="term" value="F:FAD binding"/>
    <property type="evidence" value="ECO:0007669"/>
    <property type="project" value="InterPro"/>
</dbReference>
<dbReference type="InterPro" id="IPR006094">
    <property type="entry name" value="Oxid_FAD_bind_N"/>
</dbReference>
<name>A0A7K1U8G3_9BACT</name>